<proteinExistence type="predicted"/>
<gene>
    <name evidence="2" type="ORF">NDU88_004741</name>
</gene>
<accession>A0AAV7WWB2</accession>
<dbReference type="GO" id="GO:0005814">
    <property type="term" value="C:centriole"/>
    <property type="evidence" value="ECO:0007669"/>
    <property type="project" value="TreeGrafter"/>
</dbReference>
<sequence length="669" mass="78934">MVCGDIWGCVPYRRQRERKEEVALREVEMAAPDGSSLAPLIGEYDNHMEEMSKQLQYYQAQMGEMRLKVEKITRENERLHQQLREAVERQLESMPDPTGLGHELFTEEEIIKNLQEQLQLANQEKEQALELWQTVAQELDEVQHQYQEQMTEAQIHVHERQKHKEQLTSFQQLTRQLQEANERVELTNQQFLQTVTGQNMEMEQLRKQLREAKVDLRIATTKVEEMTKMTCNYQEQIQRKEEDVVAAQGREEASDRRLQQLQTAVTQLEARLRVAAQDAEQLRSERTSLEKQIGELQAKCAELEEEKYVAVERVRDSMQLLEEANLQKDEALLKERQKEAEIEKMKEALVQIIQEAAVRTRKEVENARKDYNVQIFRITEELSALQMECGDKQSQIERAIREKRAAEEELEKVYREGRENDGDVRKLEVLHQRCLLAERSKDDLQISLQTAKNKVKQLEINFEEEVSRCQERIQKLQKTLESERENSTSVSEERLKLQQQNEKLRKEVEEWKKTGMEAQQKAKFQICTMQHEYSVKEQGFEIQLKELEDSNRSSANELRRLLMAQQKATNRWREETRMLTEGAESRLNNLRSELSQQKHRTQELLSQLESATEKVVEYEKLMTEYQEKTSRLQRRLIQAEQRAASASQQLHRITAQRRKAASTVDIENI</sequence>
<feature type="coiled-coil region" evidence="1">
    <location>
        <begin position="441"/>
        <end position="656"/>
    </location>
</feature>
<dbReference type="PANTHER" id="PTHR35970">
    <property type="entry name" value="SODIUM CHANNEL AND CLATHRIN LINKER 1"/>
    <property type="match status" value="1"/>
</dbReference>
<reference evidence="2" key="1">
    <citation type="journal article" date="2022" name="bioRxiv">
        <title>Sequencing and chromosome-scale assembly of the giantPleurodeles waltlgenome.</title>
        <authorList>
            <person name="Brown T."/>
            <person name="Elewa A."/>
            <person name="Iarovenko S."/>
            <person name="Subramanian E."/>
            <person name="Araus A.J."/>
            <person name="Petzold A."/>
            <person name="Susuki M."/>
            <person name="Suzuki K.-i.T."/>
            <person name="Hayashi T."/>
            <person name="Toyoda A."/>
            <person name="Oliveira C."/>
            <person name="Osipova E."/>
            <person name="Leigh N.D."/>
            <person name="Simon A."/>
            <person name="Yun M.H."/>
        </authorList>
    </citation>
    <scope>NUCLEOTIDE SEQUENCE</scope>
    <source>
        <strain evidence="2">20211129_DDA</strain>
        <tissue evidence="2">Liver</tissue>
    </source>
</reference>
<keyword evidence="3" id="KW-1185">Reference proteome</keyword>
<keyword evidence="1" id="KW-0175">Coiled coil</keyword>
<dbReference type="Gene3D" id="1.20.5.340">
    <property type="match status" value="1"/>
</dbReference>
<protein>
    <recommendedName>
        <fullName evidence="4">Sodium channel and clathrin linker 1</fullName>
    </recommendedName>
</protein>
<comment type="caution">
    <text evidence="2">The sequence shown here is derived from an EMBL/GenBank/DDBJ whole genome shotgun (WGS) entry which is preliminary data.</text>
</comment>
<dbReference type="GO" id="GO:0045162">
    <property type="term" value="P:clustering of voltage-gated sodium channels"/>
    <property type="evidence" value="ECO:0007669"/>
    <property type="project" value="InterPro"/>
</dbReference>
<evidence type="ECO:0008006" key="4">
    <source>
        <dbReference type="Google" id="ProtNLM"/>
    </source>
</evidence>
<feature type="coiled-coil region" evidence="1">
    <location>
        <begin position="62"/>
        <end position="131"/>
    </location>
</feature>
<name>A0AAV7WWB2_PLEWA</name>
<feature type="coiled-coil region" evidence="1">
    <location>
        <begin position="163"/>
        <end position="222"/>
    </location>
</feature>
<dbReference type="EMBL" id="JANPWB010000001">
    <property type="protein sequence ID" value="KAJ1217146.1"/>
    <property type="molecule type" value="Genomic_DNA"/>
</dbReference>
<feature type="coiled-coil region" evidence="1">
    <location>
        <begin position="251"/>
        <end position="416"/>
    </location>
</feature>
<dbReference type="GO" id="GO:0060271">
    <property type="term" value="P:cilium assembly"/>
    <property type="evidence" value="ECO:0007669"/>
    <property type="project" value="TreeGrafter"/>
</dbReference>
<evidence type="ECO:0000313" key="2">
    <source>
        <dbReference type="EMBL" id="KAJ1217146.1"/>
    </source>
</evidence>
<dbReference type="PANTHER" id="PTHR35970:SF1">
    <property type="entry name" value="SODIUM CHANNEL AND CLATHRIN LINKER 1"/>
    <property type="match status" value="1"/>
</dbReference>
<evidence type="ECO:0000256" key="1">
    <source>
        <dbReference type="SAM" id="Coils"/>
    </source>
</evidence>
<dbReference type="AlphaFoldDB" id="A0AAV7WWB2"/>
<dbReference type="Proteomes" id="UP001066276">
    <property type="component" value="Chromosome 1_1"/>
</dbReference>
<dbReference type="InterPro" id="IPR038911">
    <property type="entry name" value="SCLT1"/>
</dbReference>
<organism evidence="2 3">
    <name type="scientific">Pleurodeles waltl</name>
    <name type="common">Iberian ribbed newt</name>
    <dbReference type="NCBI Taxonomy" id="8319"/>
    <lineage>
        <taxon>Eukaryota</taxon>
        <taxon>Metazoa</taxon>
        <taxon>Chordata</taxon>
        <taxon>Craniata</taxon>
        <taxon>Vertebrata</taxon>
        <taxon>Euteleostomi</taxon>
        <taxon>Amphibia</taxon>
        <taxon>Batrachia</taxon>
        <taxon>Caudata</taxon>
        <taxon>Salamandroidea</taxon>
        <taxon>Salamandridae</taxon>
        <taxon>Pleurodelinae</taxon>
        <taxon>Pleurodeles</taxon>
    </lineage>
</organism>
<evidence type="ECO:0000313" key="3">
    <source>
        <dbReference type="Proteomes" id="UP001066276"/>
    </source>
</evidence>